<name>A0A1G9ESI2_9ACTN</name>
<accession>A0A1G9ESI2</accession>
<proteinExistence type="predicted"/>
<keyword evidence="2" id="KW-1185">Reference proteome</keyword>
<evidence type="ECO:0000313" key="1">
    <source>
        <dbReference type="EMBL" id="SDK79106.1"/>
    </source>
</evidence>
<reference evidence="1 2" key="1">
    <citation type="submission" date="2016-10" db="EMBL/GenBank/DDBJ databases">
        <authorList>
            <person name="de Groot N.N."/>
        </authorList>
    </citation>
    <scope>NUCLEOTIDE SEQUENCE [LARGE SCALE GENOMIC DNA]</scope>
    <source>
        <strain evidence="1 2">CGMCC 4.6533</strain>
    </source>
</reference>
<dbReference type="STRING" id="633440.SAMN05421869_1199"/>
<organism evidence="1 2">
    <name type="scientific">Nonomuraea jiangxiensis</name>
    <dbReference type="NCBI Taxonomy" id="633440"/>
    <lineage>
        <taxon>Bacteria</taxon>
        <taxon>Bacillati</taxon>
        <taxon>Actinomycetota</taxon>
        <taxon>Actinomycetes</taxon>
        <taxon>Streptosporangiales</taxon>
        <taxon>Streptosporangiaceae</taxon>
        <taxon>Nonomuraea</taxon>
    </lineage>
</organism>
<dbReference type="Proteomes" id="UP000199202">
    <property type="component" value="Unassembled WGS sequence"/>
</dbReference>
<dbReference type="RefSeq" id="WP_281250065.1">
    <property type="nucleotide sequence ID" value="NZ_FNDJ01000019.1"/>
</dbReference>
<dbReference type="EMBL" id="FNDJ01000019">
    <property type="protein sequence ID" value="SDK79106.1"/>
    <property type="molecule type" value="Genomic_DNA"/>
</dbReference>
<evidence type="ECO:0000313" key="2">
    <source>
        <dbReference type="Proteomes" id="UP000199202"/>
    </source>
</evidence>
<gene>
    <name evidence="1" type="ORF">SAMN05421869_1199</name>
</gene>
<protein>
    <submittedName>
        <fullName evidence="1">Uncharacterized protein</fullName>
    </submittedName>
</protein>
<sequence length="41" mass="4616">MGNVVDYVKVESLDTREQRLTGAELDRLEELLSTMTGDSED</sequence>
<dbReference type="AlphaFoldDB" id="A0A1G9ESI2"/>